<dbReference type="GO" id="GO:0016787">
    <property type="term" value="F:hydrolase activity"/>
    <property type="evidence" value="ECO:0007669"/>
    <property type="project" value="UniProtKB-KW"/>
</dbReference>
<protein>
    <submittedName>
        <fullName evidence="2">Alpha/beta hydrolase fold</fullName>
    </submittedName>
</protein>
<keyword evidence="3" id="KW-1185">Reference proteome</keyword>
<reference evidence="2 3" key="1">
    <citation type="submission" date="2016-02" db="EMBL/GenBank/DDBJ databases">
        <authorList>
            <person name="Wen L."/>
            <person name="He K."/>
            <person name="Yang H."/>
        </authorList>
    </citation>
    <scope>NUCLEOTIDE SEQUENCE [LARGE SCALE GENOMIC DNA]</scope>
    <source>
        <strain evidence="2">Trichococcus palustris</strain>
    </source>
</reference>
<dbReference type="RefSeq" id="WP_087029859.1">
    <property type="nucleotide sequence ID" value="NZ_FJNE01000001.1"/>
</dbReference>
<evidence type="ECO:0000313" key="3">
    <source>
        <dbReference type="Proteomes" id="UP000242754"/>
    </source>
</evidence>
<dbReference type="AlphaFoldDB" id="A0A143Y3L2"/>
<keyword evidence="2" id="KW-0378">Hydrolase</keyword>
<dbReference type="InterPro" id="IPR022742">
    <property type="entry name" value="Hydrolase_4"/>
</dbReference>
<dbReference type="Pfam" id="PF12146">
    <property type="entry name" value="Hydrolase_4"/>
    <property type="match status" value="1"/>
</dbReference>
<sequence>MTCTQKISYLSADGEQNISASIWEPDGQPVAVLQLVHGMAEHIGRYDGLATFLTEQGFVVAGNDHLGHGDSVSADSELGYMTAGKPDEAIVTDIHTLNRYLHKQYPNVPLFILGHSMGSFAVRVFLQRYSDQVDGAILMGTSGPRPEIKVVLPLLALLNRQAGRKKNALLDQLIFAGYAKAFPDDAYQSRFCWLSKNAESVHRFEEDEKCGFLFTNNAFYGLLALQDKGCSLNWSRPIRRSLPMLFVNGEADPLAQGGAGTKRIKQELLKNGFEHVIFLSYPELRHEVLHEKEKDLVHLDILHWLKKQL</sequence>
<dbReference type="Gene3D" id="3.40.50.1820">
    <property type="entry name" value="alpha/beta hydrolase"/>
    <property type="match status" value="1"/>
</dbReference>
<dbReference type="OrthoDB" id="9806902at2"/>
<proteinExistence type="predicted"/>
<evidence type="ECO:0000259" key="1">
    <source>
        <dbReference type="Pfam" id="PF12146"/>
    </source>
</evidence>
<accession>A0A143Y3L2</accession>
<feature type="domain" description="Serine aminopeptidase S33" evidence="1">
    <location>
        <begin position="28"/>
        <end position="293"/>
    </location>
</feature>
<organism evidence="2 3">
    <name type="scientific">Trichococcus palustris</name>
    <dbReference type="NCBI Taxonomy" id="140314"/>
    <lineage>
        <taxon>Bacteria</taxon>
        <taxon>Bacillati</taxon>
        <taxon>Bacillota</taxon>
        <taxon>Bacilli</taxon>
        <taxon>Lactobacillales</taxon>
        <taxon>Carnobacteriaceae</taxon>
        <taxon>Trichococcus</taxon>
    </lineage>
</organism>
<dbReference type="EMBL" id="FJNE01000001">
    <property type="protein sequence ID" value="CZQ80714.1"/>
    <property type="molecule type" value="Genomic_DNA"/>
</dbReference>
<dbReference type="InterPro" id="IPR029058">
    <property type="entry name" value="AB_hydrolase_fold"/>
</dbReference>
<dbReference type="STRING" id="140314.SAMN04488076_102182"/>
<name>A0A143Y3L2_9LACT</name>
<dbReference type="SUPFAM" id="SSF53474">
    <property type="entry name" value="alpha/beta-Hydrolases"/>
    <property type="match status" value="1"/>
</dbReference>
<dbReference type="Proteomes" id="UP000242754">
    <property type="component" value="Unassembled WGS sequence"/>
</dbReference>
<dbReference type="PANTHER" id="PTHR11614">
    <property type="entry name" value="PHOSPHOLIPASE-RELATED"/>
    <property type="match status" value="1"/>
</dbReference>
<dbReference type="InterPro" id="IPR051044">
    <property type="entry name" value="MAG_DAG_Lipase"/>
</dbReference>
<gene>
    <name evidence="2" type="ORF">Tpal_110</name>
</gene>
<evidence type="ECO:0000313" key="2">
    <source>
        <dbReference type="EMBL" id="CZQ80714.1"/>
    </source>
</evidence>